<dbReference type="EMBL" id="SNAA01000013">
    <property type="protein sequence ID" value="TDL78178.1"/>
    <property type="molecule type" value="Genomic_DNA"/>
</dbReference>
<dbReference type="InterPro" id="IPR050811">
    <property type="entry name" value="Phosphate_ABC_transporter"/>
</dbReference>
<dbReference type="SUPFAM" id="SSF53850">
    <property type="entry name" value="Periplasmic binding protein-like II"/>
    <property type="match status" value="1"/>
</dbReference>
<evidence type="ECO:0000313" key="5">
    <source>
        <dbReference type="EMBL" id="TDL78178.1"/>
    </source>
</evidence>
<dbReference type="GO" id="GO:0016020">
    <property type="term" value="C:membrane"/>
    <property type="evidence" value="ECO:0007669"/>
    <property type="project" value="UniProtKB-UniRule"/>
</dbReference>
<dbReference type="InterPro" id="IPR036737">
    <property type="entry name" value="OmpA-like_sf"/>
</dbReference>
<gene>
    <name evidence="5" type="ORF">E2L08_11840</name>
</gene>
<evidence type="ECO:0000256" key="3">
    <source>
        <dbReference type="SAM" id="SignalP"/>
    </source>
</evidence>
<protein>
    <submittedName>
        <fullName evidence="5">Cell envelope biogenesis protein OmpA</fullName>
    </submittedName>
</protein>
<dbReference type="SUPFAM" id="SSF103088">
    <property type="entry name" value="OmpA-like"/>
    <property type="match status" value="1"/>
</dbReference>
<dbReference type="Gene3D" id="3.30.1330.60">
    <property type="entry name" value="OmpA-like domain"/>
    <property type="match status" value="1"/>
</dbReference>
<dbReference type="PROSITE" id="PS51123">
    <property type="entry name" value="OMPA_2"/>
    <property type="match status" value="1"/>
</dbReference>
<evidence type="ECO:0000256" key="2">
    <source>
        <dbReference type="PROSITE-ProRule" id="PRU00473"/>
    </source>
</evidence>
<dbReference type="OrthoDB" id="9790048at2"/>
<feature type="domain" description="OmpA-like" evidence="4">
    <location>
        <begin position="381"/>
        <end position="497"/>
    </location>
</feature>
<dbReference type="Proteomes" id="UP000295701">
    <property type="component" value="Unassembled WGS sequence"/>
</dbReference>
<dbReference type="CDD" id="cd07185">
    <property type="entry name" value="OmpA_C-like"/>
    <property type="match status" value="1"/>
</dbReference>
<comment type="caution">
    <text evidence="5">The sequence shown here is derived from an EMBL/GenBank/DDBJ whole genome shotgun (WGS) entry which is preliminary data.</text>
</comment>
<organism evidence="5 6">
    <name type="scientific">Palleronia sediminis</name>
    <dbReference type="NCBI Taxonomy" id="2547833"/>
    <lineage>
        <taxon>Bacteria</taxon>
        <taxon>Pseudomonadati</taxon>
        <taxon>Pseudomonadota</taxon>
        <taxon>Alphaproteobacteria</taxon>
        <taxon>Rhodobacterales</taxon>
        <taxon>Roseobacteraceae</taxon>
        <taxon>Palleronia</taxon>
    </lineage>
</organism>
<evidence type="ECO:0000259" key="4">
    <source>
        <dbReference type="PROSITE" id="PS51123"/>
    </source>
</evidence>
<dbReference type="InterPro" id="IPR024370">
    <property type="entry name" value="PBP_domain"/>
</dbReference>
<dbReference type="Pfam" id="PF12849">
    <property type="entry name" value="PBP_like_2"/>
    <property type="match status" value="1"/>
</dbReference>
<keyword evidence="6" id="KW-1185">Reference proteome</keyword>
<dbReference type="PANTHER" id="PTHR30570:SF1">
    <property type="entry name" value="PHOSPHATE-BINDING PROTEIN PSTS"/>
    <property type="match status" value="1"/>
</dbReference>
<reference evidence="5 6" key="1">
    <citation type="submission" date="2019-03" db="EMBL/GenBank/DDBJ databases">
        <title>Primorskyibacter sp. SS33 isolated from sediments.</title>
        <authorList>
            <person name="Xunke S."/>
        </authorList>
    </citation>
    <scope>NUCLEOTIDE SEQUENCE [LARGE SCALE GENOMIC DNA]</scope>
    <source>
        <strain evidence="5 6">SS33</strain>
    </source>
</reference>
<sequence>MIRVACALLLSCGAAAAQDVSLRSAGGVEVLRGELLGYDGQFYRVMTEFGEVSVDGTALTCEGACPPADFVPRVRISAESGLAGTLLPPLFETFARRRGFALVTEPVGNGFVVDLSDGAGRLGTFEITFAAPSEGFANLIADDADLVLSPREVARAEAELAEEAGRGDLTASGRSAILALDAVIPIVGPLSDVADIALDDLRAVLRGEIVDWADLGGAPGPIALHLPGDATGLAETIGARIGPAAAVATRHDSPDALVDAVLDDPAALGVTSYAAVGLGEPLALTGPCGARLSVSETAIKTEDFPLTAPVFLYAPARRLPDFARDFVDYATSPAAQSVVSRTGLVDQFPEAIPVAAQGDRLIRAILRPEAELGTLRRLSRAMDGTVRLSLSFRFENGSTELDAQSRSNVMLLAEAVSRGLFGTREIVFAGFSDGGGSAAANRKLSLARATAVRDAVREAATEPPEMAVAAFGEALPMACDDTGWGRRVNRRVEVWLR</sequence>
<dbReference type="AlphaFoldDB" id="A0A4R6A7L2"/>
<evidence type="ECO:0000256" key="1">
    <source>
        <dbReference type="ARBA" id="ARBA00022729"/>
    </source>
</evidence>
<dbReference type="PANTHER" id="PTHR30570">
    <property type="entry name" value="PERIPLASMIC PHOSPHATE BINDING COMPONENT OF PHOSPHATE ABC TRANSPORTER"/>
    <property type="match status" value="1"/>
</dbReference>
<dbReference type="Gene3D" id="3.40.190.10">
    <property type="entry name" value="Periplasmic binding protein-like II"/>
    <property type="match status" value="2"/>
</dbReference>
<name>A0A4R6A7L2_9RHOB</name>
<keyword evidence="2" id="KW-0472">Membrane</keyword>
<dbReference type="Pfam" id="PF00691">
    <property type="entry name" value="OmpA"/>
    <property type="match status" value="1"/>
</dbReference>
<proteinExistence type="predicted"/>
<evidence type="ECO:0000313" key="6">
    <source>
        <dbReference type="Proteomes" id="UP000295701"/>
    </source>
</evidence>
<dbReference type="RefSeq" id="WP_133397302.1">
    <property type="nucleotide sequence ID" value="NZ_SNAA01000013.1"/>
</dbReference>
<keyword evidence="1 3" id="KW-0732">Signal</keyword>
<feature type="chain" id="PRO_5020688716" evidence="3">
    <location>
        <begin position="18"/>
        <end position="497"/>
    </location>
</feature>
<accession>A0A4R6A7L2</accession>
<feature type="signal peptide" evidence="3">
    <location>
        <begin position="1"/>
        <end position="17"/>
    </location>
</feature>
<dbReference type="InterPro" id="IPR006665">
    <property type="entry name" value="OmpA-like"/>
</dbReference>